<keyword evidence="1" id="KW-0472">Membrane</keyword>
<evidence type="ECO:0000313" key="4">
    <source>
        <dbReference type="Proteomes" id="UP000750711"/>
    </source>
</evidence>
<keyword evidence="1" id="KW-1133">Transmembrane helix</keyword>
<feature type="transmembrane region" description="Helical" evidence="1">
    <location>
        <begin position="191"/>
        <end position="210"/>
    </location>
</feature>
<dbReference type="PANTHER" id="PTHR40467:SF1">
    <property type="match status" value="1"/>
</dbReference>
<protein>
    <submittedName>
        <fullName evidence="3">Uncharacterized protein</fullName>
    </submittedName>
</protein>
<evidence type="ECO:0000313" key="3">
    <source>
        <dbReference type="EMBL" id="KAH0556288.1"/>
    </source>
</evidence>
<keyword evidence="4" id="KW-1185">Reference proteome</keyword>
<organism evidence="3 4">
    <name type="scientific">Trichoglossum hirsutum</name>
    <dbReference type="NCBI Taxonomy" id="265104"/>
    <lineage>
        <taxon>Eukaryota</taxon>
        <taxon>Fungi</taxon>
        <taxon>Dikarya</taxon>
        <taxon>Ascomycota</taxon>
        <taxon>Pezizomycotina</taxon>
        <taxon>Geoglossomycetes</taxon>
        <taxon>Geoglossales</taxon>
        <taxon>Geoglossaceae</taxon>
        <taxon>Trichoglossum</taxon>
    </lineage>
</organism>
<dbReference type="Proteomes" id="UP000750711">
    <property type="component" value="Unassembled WGS sequence"/>
</dbReference>
<feature type="chain" id="PRO_5040404208" evidence="2">
    <location>
        <begin position="21"/>
        <end position="335"/>
    </location>
</feature>
<feature type="transmembrane region" description="Helical" evidence="1">
    <location>
        <begin position="285"/>
        <end position="304"/>
    </location>
</feature>
<reference evidence="3" key="1">
    <citation type="submission" date="2021-03" db="EMBL/GenBank/DDBJ databases">
        <title>Comparative genomics and phylogenomic investigation of the class Geoglossomycetes provide insights into ecological specialization and systematics.</title>
        <authorList>
            <person name="Melie T."/>
            <person name="Pirro S."/>
            <person name="Miller A.N."/>
            <person name="Quandt A."/>
        </authorList>
    </citation>
    <scope>NUCLEOTIDE SEQUENCE</scope>
    <source>
        <strain evidence="3">CAQ_001_2017</strain>
    </source>
</reference>
<accession>A0A9P8L8K6</accession>
<dbReference type="AlphaFoldDB" id="A0A9P8L8K6"/>
<evidence type="ECO:0000256" key="1">
    <source>
        <dbReference type="SAM" id="Phobius"/>
    </source>
</evidence>
<dbReference type="InterPro" id="IPR039966">
    <property type="entry name" value="C553.12c"/>
</dbReference>
<keyword evidence="1" id="KW-0812">Transmembrane</keyword>
<sequence>MLVPVLIAFVILLKSEHHLALRNPLSETQRLFTSNWWTSDGDTIGRRDRRRQLGSAMVPDPDAPLEVQVEVSVEHPRRRFRKRWIPASFVRFLWFCSALFIGLMCFVLGEAYAEVYLRTLPHANIETVVYVYSWVATVYLLDGITGWMLGGGEGERVGSYPLGWIFKLYFQLTYQTYVRALYARLRSPSQFAILQLLSSSFLIIITPLSMTRFVHRLFVLVGLNGQEYSEYKKFVGRSFFLRGIAENVSMLAFLGEVVALHFGSNKDAYPYFSFSDPDNPYTFELTFYASTITWACEIAAGWVVRRIMDWAFQFHVTAEGTADLTSWPELVPTSL</sequence>
<feature type="signal peptide" evidence="2">
    <location>
        <begin position="1"/>
        <end position="20"/>
    </location>
</feature>
<feature type="transmembrane region" description="Helical" evidence="1">
    <location>
        <begin position="92"/>
        <end position="117"/>
    </location>
</feature>
<evidence type="ECO:0000256" key="2">
    <source>
        <dbReference type="SAM" id="SignalP"/>
    </source>
</evidence>
<comment type="caution">
    <text evidence="3">The sequence shown here is derived from an EMBL/GenBank/DDBJ whole genome shotgun (WGS) entry which is preliminary data.</text>
</comment>
<name>A0A9P8L8K6_9PEZI</name>
<proteinExistence type="predicted"/>
<dbReference type="PANTHER" id="PTHR40467">
    <property type="match status" value="1"/>
</dbReference>
<dbReference type="EMBL" id="JAGHQM010001153">
    <property type="protein sequence ID" value="KAH0556288.1"/>
    <property type="molecule type" value="Genomic_DNA"/>
</dbReference>
<keyword evidence="2" id="KW-0732">Signal</keyword>
<feature type="transmembrane region" description="Helical" evidence="1">
    <location>
        <begin position="239"/>
        <end position="262"/>
    </location>
</feature>
<feature type="transmembrane region" description="Helical" evidence="1">
    <location>
        <begin position="129"/>
        <end position="149"/>
    </location>
</feature>
<gene>
    <name evidence="3" type="ORF">GP486_005784</name>
</gene>